<evidence type="ECO:0000313" key="20">
    <source>
        <dbReference type="EMBL" id="MBY0098975.1"/>
    </source>
</evidence>
<keyword evidence="1" id="KW-1003">Cell membrane</keyword>
<dbReference type="InterPro" id="IPR050396">
    <property type="entry name" value="Glycosyltr_51/Transpeptidase"/>
</dbReference>
<evidence type="ECO:0000256" key="10">
    <source>
        <dbReference type="ARBA" id="ARBA00022989"/>
    </source>
</evidence>
<dbReference type="PANTHER" id="PTHR32282">
    <property type="entry name" value="BINDING PROTEIN TRANSPEPTIDASE, PUTATIVE-RELATED"/>
    <property type="match status" value="1"/>
</dbReference>
<dbReference type="Gene3D" id="3.90.1310.40">
    <property type="match status" value="1"/>
</dbReference>
<evidence type="ECO:0000256" key="1">
    <source>
        <dbReference type="ARBA" id="ARBA00022475"/>
    </source>
</evidence>
<keyword evidence="5" id="KW-0808">Transferase</keyword>
<dbReference type="InterPro" id="IPR013783">
    <property type="entry name" value="Ig-like_fold"/>
</dbReference>
<name>A0ABS7KA60_9BACI</name>
<evidence type="ECO:0000256" key="11">
    <source>
        <dbReference type="ARBA" id="ARBA00023136"/>
    </source>
</evidence>
<dbReference type="SUPFAM" id="SSF53955">
    <property type="entry name" value="Lysozyme-like"/>
    <property type="match status" value="1"/>
</dbReference>
<evidence type="ECO:0000256" key="14">
    <source>
        <dbReference type="ARBA" id="ARBA00034000"/>
    </source>
</evidence>
<keyword evidence="11 17" id="KW-0472">Membrane</keyword>
<dbReference type="Proteomes" id="UP000769780">
    <property type="component" value="Unassembled WGS sequence"/>
</dbReference>
<dbReference type="InterPro" id="IPR012338">
    <property type="entry name" value="Beta-lactam/transpept-like"/>
</dbReference>
<evidence type="ECO:0000313" key="21">
    <source>
        <dbReference type="Proteomes" id="UP000769780"/>
    </source>
</evidence>
<dbReference type="SUPFAM" id="SSF56601">
    <property type="entry name" value="beta-lactamase/transpeptidase-like"/>
    <property type="match status" value="1"/>
</dbReference>
<evidence type="ECO:0000256" key="13">
    <source>
        <dbReference type="ARBA" id="ARBA00023316"/>
    </source>
</evidence>
<keyword evidence="6 17" id="KW-0812">Transmembrane</keyword>
<evidence type="ECO:0000256" key="12">
    <source>
        <dbReference type="ARBA" id="ARBA00023268"/>
    </source>
</evidence>
<sequence>MYVILGGMRMNQEKKGWKDILSSLQSFFTNKKTVKSARITYNVVWNLILLFIIVMVIGAGFAGGAAAGYFASLVKDEPIRSYEQMKKDIYNYEETSELYFDKDVYLGKLRTDLYREEVKLEDVSQYLIDAVVATEDEYFYEHDGVVPKAILRAVFQEVTNSSLQSGGSTLTQQLIKNQILTNEVSFERKAKEILLALRLERFFDKEEILEAYLNVSTFGRNAAGNNIAGVQAAAEGIFGVDVKDLTLPQAAFIAGLPQSPFGYTPYSSDNGKIKENLEPGLTRMKTVLSRMYTGGAITQAEYNEAIEYDITKDFITESEDGHTIEEYPWLTFEIEKRAVDVLSYILAEKDGYEKDDIDSDENLKAEYRALADRDLRQNGYNVHTTINKDIYDKMQDVTANFQLYGYDKTEVIVNPETGEKEEIKEPVELGAILIENKTGKIISFVGGRNFKREQINHATAAKRANGSTMKPLLVYAPAMELGKLQPGSVLPDVEAYLNGPGSPWPSNYDKRYSGLTSARYALTRSYNVPAVIAYKNIVNQRPTTFLEKMGFTSLEKDDHTNLSAALGSIAGVTVEENVNAYGTFANGGQFVDAYMIDKITDKDGNVVYQHEVKPVDVFSPQTAYLTIDMMRDVINRGTATSLHNRLKFSSDWAGKTGTGHNYYDSWFVATNPNVSFGVWNGYDTQKSLDLNYKGVSYGARNIYLWADLMNAAYDVDPKLVDPAERFEMPGGIVRRSYCGASGLLPSQACSDAGLVQTDYFNAKYVPTKVDDTLSSSKFVRIGDKQYFALDSTPAEFVENGGATLDPSYMESILGHKISNPSQLVPNRGAWAKTLVSNSRMSENGRTPAKLGISNDGKTIKWNAHPDKDVIGYRVYNDGKKVGTLKAGSKLTFKAGNGNFHVTAVDIAGQESPPSNVIKIGEEKPEEPKEPKETTESKKTETPEKPEKEKPTDKENDNE</sequence>
<proteinExistence type="predicted"/>
<comment type="caution">
    <text evidence="20">The sequence shown here is derived from an EMBL/GenBank/DDBJ whole genome shotgun (WGS) entry which is preliminary data.</text>
</comment>
<evidence type="ECO:0000256" key="15">
    <source>
        <dbReference type="ARBA" id="ARBA00049902"/>
    </source>
</evidence>
<evidence type="ECO:0000256" key="2">
    <source>
        <dbReference type="ARBA" id="ARBA00022645"/>
    </source>
</evidence>
<accession>A0ABS7KA60</accession>
<gene>
    <name evidence="20" type="ORF">H0185_19600</name>
</gene>
<reference evidence="20 21" key="1">
    <citation type="submission" date="2020-07" db="EMBL/GenBank/DDBJ databases">
        <title>Fungal Genomes of the International Space Station.</title>
        <authorList>
            <person name="Seuylemezian A."/>
            <person name="Singh N.K."/>
            <person name="Wood J."/>
            <person name="Venkateswaran K."/>
        </authorList>
    </citation>
    <scope>NUCLEOTIDE SEQUENCE [LARGE SCALE GENOMIC DNA]</scope>
    <source>
        <strain evidence="20 21">PL-B2</strain>
    </source>
</reference>
<keyword evidence="21" id="KW-1185">Reference proteome</keyword>
<evidence type="ECO:0000256" key="4">
    <source>
        <dbReference type="ARBA" id="ARBA00022676"/>
    </source>
</evidence>
<keyword evidence="7" id="KW-0378">Hydrolase</keyword>
<evidence type="ECO:0000259" key="18">
    <source>
        <dbReference type="Pfam" id="PF00905"/>
    </source>
</evidence>
<evidence type="ECO:0000256" key="5">
    <source>
        <dbReference type="ARBA" id="ARBA00022679"/>
    </source>
</evidence>
<dbReference type="InterPro" id="IPR001460">
    <property type="entry name" value="PCN-bd_Tpept"/>
</dbReference>
<keyword evidence="13" id="KW-0961">Cell wall biogenesis/degradation</keyword>
<keyword evidence="10 17" id="KW-1133">Transmembrane helix</keyword>
<keyword evidence="3" id="KW-0645">Protease</keyword>
<dbReference type="Pfam" id="PF00905">
    <property type="entry name" value="Transpeptidase"/>
    <property type="match status" value="1"/>
</dbReference>
<feature type="domain" description="Penicillin-binding protein transpeptidase" evidence="18">
    <location>
        <begin position="430"/>
        <end position="672"/>
    </location>
</feature>
<dbReference type="InterPro" id="IPR001264">
    <property type="entry name" value="Glyco_trans_51"/>
</dbReference>
<evidence type="ECO:0000256" key="6">
    <source>
        <dbReference type="ARBA" id="ARBA00022692"/>
    </source>
</evidence>
<keyword evidence="4" id="KW-0328">Glycosyltransferase</keyword>
<keyword evidence="12" id="KW-0511">Multifunctional enzyme</keyword>
<protein>
    <submittedName>
        <fullName evidence="20">Penicillin-binding protein</fullName>
    </submittedName>
</protein>
<feature type="compositionally biased region" description="Basic and acidic residues" evidence="16">
    <location>
        <begin position="919"/>
        <end position="958"/>
    </location>
</feature>
<feature type="region of interest" description="Disordered" evidence="16">
    <location>
        <begin position="907"/>
        <end position="958"/>
    </location>
</feature>
<keyword evidence="8" id="KW-0133">Cell shape</keyword>
<dbReference type="Gene3D" id="2.60.40.10">
    <property type="entry name" value="Immunoglobulins"/>
    <property type="match status" value="1"/>
</dbReference>
<dbReference type="PANTHER" id="PTHR32282:SF32">
    <property type="entry name" value="PENICILLIN-BINDING PROTEIN 2A"/>
    <property type="match status" value="1"/>
</dbReference>
<keyword evidence="2" id="KW-0121">Carboxypeptidase</keyword>
<feature type="transmembrane region" description="Helical" evidence="17">
    <location>
        <begin position="43"/>
        <end position="71"/>
    </location>
</feature>
<comment type="catalytic activity">
    <reaction evidence="15">
        <text>[GlcNAc-(1-&gt;4)-Mur2Ac(oyl-L-Ala-gamma-D-Glu-L-Lys-D-Ala-D-Ala)](n)-di-trans,octa-cis-undecaprenyl diphosphate + beta-D-GlcNAc-(1-&gt;4)-Mur2Ac(oyl-L-Ala-gamma-D-Glu-L-Lys-D-Ala-D-Ala)-di-trans,octa-cis-undecaprenyl diphosphate = [GlcNAc-(1-&gt;4)-Mur2Ac(oyl-L-Ala-gamma-D-Glu-L-Lys-D-Ala-D-Ala)](n+1)-di-trans,octa-cis-undecaprenyl diphosphate + di-trans,octa-cis-undecaprenyl diphosphate + H(+)</text>
        <dbReference type="Rhea" id="RHEA:23708"/>
        <dbReference type="Rhea" id="RHEA-COMP:9602"/>
        <dbReference type="Rhea" id="RHEA-COMP:9603"/>
        <dbReference type="ChEBI" id="CHEBI:15378"/>
        <dbReference type="ChEBI" id="CHEBI:58405"/>
        <dbReference type="ChEBI" id="CHEBI:60033"/>
        <dbReference type="ChEBI" id="CHEBI:78435"/>
        <dbReference type="EC" id="2.4.99.28"/>
    </reaction>
</comment>
<evidence type="ECO:0000256" key="17">
    <source>
        <dbReference type="SAM" id="Phobius"/>
    </source>
</evidence>
<evidence type="ECO:0000256" key="3">
    <source>
        <dbReference type="ARBA" id="ARBA00022670"/>
    </source>
</evidence>
<evidence type="ECO:0000256" key="9">
    <source>
        <dbReference type="ARBA" id="ARBA00022984"/>
    </source>
</evidence>
<keyword evidence="9" id="KW-0573">Peptidoglycan synthesis</keyword>
<dbReference type="EMBL" id="JACWFH010000031">
    <property type="protein sequence ID" value="MBY0098975.1"/>
    <property type="molecule type" value="Genomic_DNA"/>
</dbReference>
<comment type="catalytic activity">
    <reaction evidence="14">
        <text>Preferential cleavage: (Ac)2-L-Lys-D-Ala-|-D-Ala. Also transpeptidation of peptidyl-alanyl moieties that are N-acyl substituents of D-alanine.</text>
        <dbReference type="EC" id="3.4.16.4"/>
    </reaction>
</comment>
<dbReference type="Pfam" id="PF00912">
    <property type="entry name" value="Transgly"/>
    <property type="match status" value="1"/>
</dbReference>
<dbReference type="Gene3D" id="1.10.3810.10">
    <property type="entry name" value="Biosynthetic peptidoglycan transglycosylase-like"/>
    <property type="match status" value="1"/>
</dbReference>
<evidence type="ECO:0000256" key="16">
    <source>
        <dbReference type="SAM" id="MobiDB-lite"/>
    </source>
</evidence>
<dbReference type="InterPro" id="IPR023346">
    <property type="entry name" value="Lysozyme-like_dom_sf"/>
</dbReference>
<dbReference type="Gene3D" id="3.40.710.10">
    <property type="entry name" value="DD-peptidase/beta-lactamase superfamily"/>
    <property type="match status" value="1"/>
</dbReference>
<organism evidence="20 21">
    <name type="scientific">Mesobacillus maritimus</name>
    <dbReference type="NCBI Taxonomy" id="1643336"/>
    <lineage>
        <taxon>Bacteria</taxon>
        <taxon>Bacillati</taxon>
        <taxon>Bacillota</taxon>
        <taxon>Bacilli</taxon>
        <taxon>Bacillales</taxon>
        <taxon>Bacillaceae</taxon>
        <taxon>Mesobacillus</taxon>
    </lineage>
</organism>
<evidence type="ECO:0000259" key="19">
    <source>
        <dbReference type="Pfam" id="PF00912"/>
    </source>
</evidence>
<evidence type="ECO:0000256" key="8">
    <source>
        <dbReference type="ARBA" id="ARBA00022960"/>
    </source>
</evidence>
<evidence type="ECO:0000256" key="7">
    <source>
        <dbReference type="ARBA" id="ARBA00022801"/>
    </source>
</evidence>
<dbReference type="InterPro" id="IPR036950">
    <property type="entry name" value="PBP_transglycosylase"/>
</dbReference>
<feature type="domain" description="Glycosyl transferase family 51" evidence="19">
    <location>
        <begin position="106"/>
        <end position="291"/>
    </location>
</feature>